<dbReference type="InterPro" id="IPR034746">
    <property type="entry name" value="POTRA"/>
</dbReference>
<dbReference type="GO" id="GO:0005886">
    <property type="term" value="C:plasma membrane"/>
    <property type="evidence" value="ECO:0007669"/>
    <property type="project" value="UniProtKB-SubCell"/>
</dbReference>
<dbReference type="RefSeq" id="WP_107888858.1">
    <property type="nucleotide sequence ID" value="NZ_CP028519.1"/>
</dbReference>
<protein>
    <recommendedName>
        <fullName evidence="9">Cell division protein FtsQ</fullName>
    </recommendedName>
</protein>
<dbReference type="AlphaFoldDB" id="A0A2S0P817"/>
<dbReference type="GO" id="GO:0032153">
    <property type="term" value="C:cell division site"/>
    <property type="evidence" value="ECO:0007669"/>
    <property type="project" value="UniProtKB-UniRule"/>
</dbReference>
<evidence type="ECO:0000256" key="8">
    <source>
        <dbReference type="ARBA" id="ARBA00023306"/>
    </source>
</evidence>
<evidence type="ECO:0000256" key="2">
    <source>
        <dbReference type="ARBA" id="ARBA00022475"/>
    </source>
</evidence>
<evidence type="ECO:0000256" key="9">
    <source>
        <dbReference type="HAMAP-Rule" id="MF_00911"/>
    </source>
</evidence>
<dbReference type="PANTHER" id="PTHR35851">
    <property type="entry name" value="CELL DIVISION PROTEIN FTSQ"/>
    <property type="match status" value="1"/>
</dbReference>
<proteinExistence type="inferred from homology"/>
<reference evidence="11 12" key="1">
    <citation type="submission" date="2018-04" db="EMBL/GenBank/DDBJ databases">
        <title>Denitrifier Microvirgula.</title>
        <authorList>
            <person name="Anderson E."/>
            <person name="Jang J."/>
            <person name="Ishii S."/>
        </authorList>
    </citation>
    <scope>NUCLEOTIDE SEQUENCE [LARGE SCALE GENOMIC DNA]</scope>
    <source>
        <strain evidence="11 12">BE2.4</strain>
    </source>
</reference>
<evidence type="ECO:0000256" key="5">
    <source>
        <dbReference type="ARBA" id="ARBA00022692"/>
    </source>
</evidence>
<dbReference type="InterPro" id="IPR005548">
    <property type="entry name" value="Cell_div_FtsQ/DivIB_C"/>
</dbReference>
<keyword evidence="4 9" id="KW-0132">Cell division</keyword>
<gene>
    <name evidence="9" type="primary">ftsQ</name>
    <name evidence="11" type="ORF">DAI18_05190</name>
</gene>
<dbReference type="InterPro" id="IPR013685">
    <property type="entry name" value="POTRA_FtsQ_type"/>
</dbReference>
<evidence type="ECO:0000256" key="6">
    <source>
        <dbReference type="ARBA" id="ARBA00022989"/>
    </source>
</evidence>
<evidence type="ECO:0000259" key="10">
    <source>
        <dbReference type="PROSITE" id="PS51779"/>
    </source>
</evidence>
<keyword evidence="5 9" id="KW-0812">Transmembrane</keyword>
<feature type="domain" description="POTRA" evidence="10">
    <location>
        <begin position="37"/>
        <end position="106"/>
    </location>
</feature>
<dbReference type="KEGG" id="maer:DAI18_05190"/>
<dbReference type="Proteomes" id="UP000244173">
    <property type="component" value="Chromosome"/>
</dbReference>
<evidence type="ECO:0000313" key="12">
    <source>
        <dbReference type="Proteomes" id="UP000244173"/>
    </source>
</evidence>
<dbReference type="Pfam" id="PF03799">
    <property type="entry name" value="FtsQ_DivIB_C"/>
    <property type="match status" value="1"/>
</dbReference>
<dbReference type="GO" id="GO:0090529">
    <property type="term" value="P:cell septum assembly"/>
    <property type="evidence" value="ECO:0007669"/>
    <property type="project" value="InterPro"/>
</dbReference>
<dbReference type="Gene3D" id="3.40.50.11690">
    <property type="entry name" value="Cell division protein FtsQ/DivIB"/>
    <property type="match status" value="1"/>
</dbReference>
<dbReference type="OrthoDB" id="9790370at2"/>
<dbReference type="InterPro" id="IPR045335">
    <property type="entry name" value="FtsQ_C_sf"/>
</dbReference>
<dbReference type="EMBL" id="CP028519">
    <property type="protein sequence ID" value="AVY93506.1"/>
    <property type="molecule type" value="Genomic_DNA"/>
</dbReference>
<comment type="function">
    <text evidence="9">Essential cell division protein. May link together the upstream cell division proteins, which are predominantly cytoplasmic, with the downstream cell division proteins, which are predominantly periplasmic. May control correct divisome assembly.</text>
</comment>
<sequence>MWDNHKALNSFASFLFGAALLMSLVAGGYWIAHSSYFPVRKIRIDGALKHVTPEQLRLVAESELKGTFFTLNLDATREAFEKLPWVRRAVVRRQWPDQLEIVIDEHRAVARWGESGLLSSQGEWFDAASSEALPMVEGPAGSEKDLVRALADAGRLLAPASLRVVGLKLSERRAWDVMLSNGVQLRLGHDDVEGRMARFVAVWQQELVKLPYRIEYVDLRYPNGFAVRMPDYKPGNVLPRKPAA</sequence>
<dbReference type="InterPro" id="IPR026579">
    <property type="entry name" value="FtsQ"/>
</dbReference>
<comment type="subunit">
    <text evidence="9">Part of a complex composed of FtsB, FtsL and FtsQ.</text>
</comment>
<keyword evidence="6 9" id="KW-1133">Transmembrane helix</keyword>
<dbReference type="PROSITE" id="PS51779">
    <property type="entry name" value="POTRA"/>
    <property type="match status" value="1"/>
</dbReference>
<accession>A0A2S0P817</accession>
<evidence type="ECO:0000256" key="4">
    <source>
        <dbReference type="ARBA" id="ARBA00022618"/>
    </source>
</evidence>
<comment type="similarity">
    <text evidence="9">Belongs to the FtsQ/DivIB family. FtsQ subfamily.</text>
</comment>
<dbReference type="HAMAP" id="MF_00911">
    <property type="entry name" value="FtsQ_subfam"/>
    <property type="match status" value="1"/>
</dbReference>
<evidence type="ECO:0000256" key="1">
    <source>
        <dbReference type="ARBA" id="ARBA00004370"/>
    </source>
</evidence>
<comment type="subcellular location">
    <subcellularLocation>
        <location evidence="9">Cell inner membrane</location>
        <topology evidence="9">Single-pass type II membrane protein</topology>
    </subcellularLocation>
    <subcellularLocation>
        <location evidence="1">Membrane</location>
    </subcellularLocation>
    <text evidence="9">Localizes to the division septum.</text>
</comment>
<name>A0A2S0P817_9NEIS</name>
<keyword evidence="12" id="KW-1185">Reference proteome</keyword>
<keyword evidence="7 9" id="KW-0472">Membrane</keyword>
<evidence type="ECO:0000313" key="11">
    <source>
        <dbReference type="EMBL" id="AVY93506.1"/>
    </source>
</evidence>
<evidence type="ECO:0000256" key="3">
    <source>
        <dbReference type="ARBA" id="ARBA00022519"/>
    </source>
</evidence>
<keyword evidence="2 9" id="KW-1003">Cell membrane</keyword>
<dbReference type="Pfam" id="PF08478">
    <property type="entry name" value="POTRA_1"/>
    <property type="match status" value="1"/>
</dbReference>
<keyword evidence="3 9" id="KW-0997">Cell inner membrane</keyword>
<dbReference type="Gene3D" id="3.10.20.310">
    <property type="entry name" value="membrane protein fhac"/>
    <property type="match status" value="1"/>
</dbReference>
<dbReference type="PANTHER" id="PTHR35851:SF1">
    <property type="entry name" value="CELL DIVISION PROTEIN FTSQ"/>
    <property type="match status" value="1"/>
</dbReference>
<dbReference type="GO" id="GO:0043093">
    <property type="term" value="P:FtsZ-dependent cytokinesis"/>
    <property type="evidence" value="ECO:0007669"/>
    <property type="project" value="UniProtKB-UniRule"/>
</dbReference>
<organism evidence="11 12">
    <name type="scientific">Microvirgula aerodenitrificans</name>
    <dbReference type="NCBI Taxonomy" id="57480"/>
    <lineage>
        <taxon>Bacteria</taxon>
        <taxon>Pseudomonadati</taxon>
        <taxon>Pseudomonadota</taxon>
        <taxon>Betaproteobacteria</taxon>
        <taxon>Neisseriales</taxon>
        <taxon>Aquaspirillaceae</taxon>
        <taxon>Microvirgula</taxon>
    </lineage>
</organism>
<feature type="transmembrane region" description="Helical" evidence="9">
    <location>
        <begin position="12"/>
        <end position="32"/>
    </location>
</feature>
<keyword evidence="8 9" id="KW-0131">Cell cycle</keyword>
<evidence type="ECO:0000256" key="7">
    <source>
        <dbReference type="ARBA" id="ARBA00023136"/>
    </source>
</evidence>